<evidence type="ECO:0000256" key="14">
    <source>
        <dbReference type="ARBA" id="ARBA00023027"/>
    </source>
</evidence>
<evidence type="ECO:0000256" key="17">
    <source>
        <dbReference type="ARBA" id="ARBA00048649"/>
    </source>
</evidence>
<evidence type="ECO:0000256" key="15">
    <source>
        <dbReference type="ARBA" id="ARBA00025094"/>
    </source>
</evidence>
<dbReference type="SUPFAM" id="SSF63380">
    <property type="entry name" value="Riboflavin synthase domain-like"/>
    <property type="match status" value="1"/>
</dbReference>
<dbReference type="Pfam" id="PF00175">
    <property type="entry name" value="NAD_binding_1"/>
    <property type="match status" value="1"/>
</dbReference>
<evidence type="ECO:0000256" key="10">
    <source>
        <dbReference type="ARBA" id="ARBA00022827"/>
    </source>
</evidence>
<keyword evidence="22" id="KW-0223">Dioxygenase</keyword>
<sequence>MLDTATVQIIKATVPALQLYANDITSHFYPLLFAQHPEVLPYFNQTNQGKGTQPKALANAVIVYGANIDALGNLSEAVSKIVQKHVALGILPEQYDAVGSCLIQAIKAVLGDAATDEVIDAWTKAYGQLANILIAAEESIYTAKEQQQGGWRGERDFILVKRVDESSVITSFYFQPFDNQGLPNFEAGQFLTLVFDDIDGVSMRRNYSLSDSTGKDYLRISVKREPNGVVSNHLHNNIQLGDKVKLRAPSGDFTLRKNTKPLILLTGGVGITPAISMLNTEAGSGRDIRFIHAAINSDVHAFKHHVDQLASTHDHIKPLYVYSQPEQHCQPHATGFIDASLIAEQLPADLDVEFYLLGPTGFMKAALAIATSLGVPASQIHYEFFGPAESLTA</sequence>
<evidence type="ECO:0000256" key="8">
    <source>
        <dbReference type="ARBA" id="ARBA00022630"/>
    </source>
</evidence>
<keyword evidence="9" id="KW-0479">Metal-binding</keyword>
<dbReference type="GO" id="GO:0008941">
    <property type="term" value="F:nitric oxide dioxygenase NAD(P)H activity"/>
    <property type="evidence" value="ECO:0007669"/>
    <property type="project" value="UniProtKB-EC"/>
</dbReference>
<dbReference type="FunFam" id="3.40.50.80:FF:000010">
    <property type="entry name" value="Flavohemoprotein"/>
    <property type="match status" value="1"/>
</dbReference>
<keyword evidence="13" id="KW-0408">Iron</keyword>
<evidence type="ECO:0000259" key="20">
    <source>
        <dbReference type="PROSITE" id="PS01033"/>
    </source>
</evidence>
<reference evidence="22 23" key="1">
    <citation type="submission" date="2016-01" db="EMBL/GenBank/DDBJ databases">
        <title>Draft genome of the antarctic isolate Shewanella frigidimarina Ag06-30.</title>
        <authorList>
            <person name="Parmeciano Di Noto G."/>
            <person name="Vazquez S."/>
            <person name="Mac Cormack W."/>
            <person name="Iriarte A."/>
            <person name="Quiroga C."/>
        </authorList>
    </citation>
    <scope>NUCLEOTIDE SEQUENCE [LARGE SCALE GENOMIC DNA]</scope>
    <source>
        <strain evidence="22 23">Ag06-30</strain>
    </source>
</reference>
<dbReference type="InterPro" id="IPR017927">
    <property type="entry name" value="FAD-bd_FR_type"/>
</dbReference>
<dbReference type="InterPro" id="IPR000971">
    <property type="entry name" value="Globin"/>
</dbReference>
<evidence type="ECO:0000256" key="18">
    <source>
        <dbReference type="ARBA" id="ARBA00049433"/>
    </source>
</evidence>
<keyword evidence="11" id="KW-0521">NADP</keyword>
<comment type="similarity">
    <text evidence="19">Belongs to the globin family.</text>
</comment>
<comment type="catalytic activity">
    <reaction evidence="17">
        <text>2 nitric oxide + NADH + 2 O2 = 2 nitrate + NAD(+) + H(+)</text>
        <dbReference type="Rhea" id="RHEA:19469"/>
        <dbReference type="ChEBI" id="CHEBI:15378"/>
        <dbReference type="ChEBI" id="CHEBI:15379"/>
        <dbReference type="ChEBI" id="CHEBI:16480"/>
        <dbReference type="ChEBI" id="CHEBI:17632"/>
        <dbReference type="ChEBI" id="CHEBI:57540"/>
        <dbReference type="ChEBI" id="CHEBI:57945"/>
        <dbReference type="EC" id="1.14.12.17"/>
    </reaction>
</comment>
<keyword evidence="5" id="KW-0216">Detoxification</keyword>
<dbReference type="InterPro" id="IPR017938">
    <property type="entry name" value="Riboflavin_synthase-like_b-brl"/>
</dbReference>
<evidence type="ECO:0000256" key="3">
    <source>
        <dbReference type="ARBA" id="ARBA00006401"/>
    </source>
</evidence>
<comment type="cofactor">
    <cofactor evidence="16">
        <name>[2Fe-2S] cluster</name>
        <dbReference type="ChEBI" id="CHEBI:190135"/>
    </cofactor>
</comment>
<dbReference type="InterPro" id="IPR012292">
    <property type="entry name" value="Globin/Proto"/>
</dbReference>
<keyword evidence="12" id="KW-0560">Oxidoreductase</keyword>
<evidence type="ECO:0000256" key="12">
    <source>
        <dbReference type="ARBA" id="ARBA00023002"/>
    </source>
</evidence>
<dbReference type="RefSeq" id="WP_059747786.1">
    <property type="nucleotide sequence ID" value="NZ_LRDC01000071.1"/>
</dbReference>
<feature type="domain" description="Globin" evidence="20">
    <location>
        <begin position="1"/>
        <end position="138"/>
    </location>
</feature>
<gene>
    <name evidence="22" type="ORF">AWJ07_09725</name>
</gene>
<protein>
    <recommendedName>
        <fullName evidence="4">nitric oxide dioxygenase</fullName>
        <ecNumber evidence="4">1.14.12.17</ecNumber>
    </recommendedName>
</protein>
<dbReference type="GO" id="GO:0005344">
    <property type="term" value="F:oxygen carrier activity"/>
    <property type="evidence" value="ECO:0007669"/>
    <property type="project" value="UniProtKB-KW"/>
</dbReference>
<dbReference type="PROSITE" id="PS01033">
    <property type="entry name" value="GLOBIN"/>
    <property type="match status" value="1"/>
</dbReference>
<evidence type="ECO:0000256" key="9">
    <source>
        <dbReference type="ARBA" id="ARBA00022723"/>
    </source>
</evidence>
<dbReference type="EMBL" id="LRDC01000071">
    <property type="protein sequence ID" value="KVX00084.1"/>
    <property type="molecule type" value="Genomic_DNA"/>
</dbReference>
<name>A0A119CYP0_SHEFR</name>
<dbReference type="FunFam" id="1.10.490.10:FF:000003">
    <property type="entry name" value="Flavohemoprotein"/>
    <property type="match status" value="1"/>
</dbReference>
<comment type="cofactor">
    <cofactor evidence="1">
        <name>heme b</name>
        <dbReference type="ChEBI" id="CHEBI:60344"/>
    </cofactor>
</comment>
<evidence type="ECO:0000256" key="2">
    <source>
        <dbReference type="ARBA" id="ARBA00001974"/>
    </source>
</evidence>
<evidence type="ECO:0000256" key="4">
    <source>
        <dbReference type="ARBA" id="ARBA00012229"/>
    </source>
</evidence>
<dbReference type="CDD" id="cd06184">
    <property type="entry name" value="flavohem_like_fad_nad_binding"/>
    <property type="match status" value="1"/>
</dbReference>
<comment type="function">
    <text evidence="15">Is involved in NO detoxification in an aerobic process, termed nitric oxide dioxygenase (NOD) reaction that utilizes O(2) and NAD(P)H to convert NO to nitrate, which protects the bacterium from various noxious nitrogen compounds. Therefore, plays a central role in the inducible response to nitrosative stress.</text>
</comment>
<dbReference type="GO" id="GO:0046210">
    <property type="term" value="P:nitric oxide catabolic process"/>
    <property type="evidence" value="ECO:0007669"/>
    <property type="project" value="TreeGrafter"/>
</dbReference>
<dbReference type="GO" id="GO:0009636">
    <property type="term" value="P:response to toxic substance"/>
    <property type="evidence" value="ECO:0007669"/>
    <property type="project" value="UniProtKB-KW"/>
</dbReference>
<evidence type="ECO:0000256" key="5">
    <source>
        <dbReference type="ARBA" id="ARBA00022575"/>
    </source>
</evidence>
<evidence type="ECO:0000259" key="21">
    <source>
        <dbReference type="PROSITE" id="PS51384"/>
    </source>
</evidence>
<dbReference type="InterPro" id="IPR039261">
    <property type="entry name" value="FNR_nucleotide-bd"/>
</dbReference>
<dbReference type="Gene3D" id="3.40.50.80">
    <property type="entry name" value="Nucleotide-binding domain of ferredoxin-NADP reductase (FNR) module"/>
    <property type="match status" value="1"/>
</dbReference>
<evidence type="ECO:0000256" key="1">
    <source>
        <dbReference type="ARBA" id="ARBA00001970"/>
    </source>
</evidence>
<dbReference type="Pfam" id="PF00970">
    <property type="entry name" value="FAD_binding_6"/>
    <property type="match status" value="1"/>
</dbReference>
<dbReference type="SUPFAM" id="SSF46458">
    <property type="entry name" value="Globin-like"/>
    <property type="match status" value="1"/>
</dbReference>
<comment type="caution">
    <text evidence="22">The sequence shown here is derived from an EMBL/GenBank/DDBJ whole genome shotgun (WGS) entry which is preliminary data.</text>
</comment>
<dbReference type="Gene3D" id="2.40.30.10">
    <property type="entry name" value="Translation factors"/>
    <property type="match status" value="1"/>
</dbReference>
<accession>A0A119CYP0</accession>
<keyword evidence="7 19" id="KW-0561">Oxygen transport</keyword>
<evidence type="ECO:0000256" key="13">
    <source>
        <dbReference type="ARBA" id="ARBA00023004"/>
    </source>
</evidence>
<keyword evidence="6 19" id="KW-0349">Heme</keyword>
<proteinExistence type="inferred from homology"/>
<dbReference type="AlphaFoldDB" id="A0A119CYP0"/>
<dbReference type="GO" id="GO:0071500">
    <property type="term" value="P:cellular response to nitrosative stress"/>
    <property type="evidence" value="ECO:0007669"/>
    <property type="project" value="TreeGrafter"/>
</dbReference>
<evidence type="ECO:0000256" key="16">
    <source>
        <dbReference type="ARBA" id="ARBA00034078"/>
    </source>
</evidence>
<dbReference type="GO" id="GO:0046872">
    <property type="term" value="F:metal ion binding"/>
    <property type="evidence" value="ECO:0007669"/>
    <property type="project" value="UniProtKB-KW"/>
</dbReference>
<comment type="cofactor">
    <cofactor evidence="2">
        <name>FAD</name>
        <dbReference type="ChEBI" id="CHEBI:57692"/>
    </cofactor>
</comment>
<dbReference type="NCBIfam" id="NF009805">
    <property type="entry name" value="PRK13289.1"/>
    <property type="match status" value="1"/>
</dbReference>
<dbReference type="InterPro" id="IPR009050">
    <property type="entry name" value="Globin-like_sf"/>
</dbReference>
<dbReference type="PANTHER" id="PTHR43396">
    <property type="entry name" value="FLAVOHEMOPROTEIN"/>
    <property type="match status" value="1"/>
</dbReference>
<dbReference type="GO" id="GO:0019825">
    <property type="term" value="F:oxygen binding"/>
    <property type="evidence" value="ECO:0007669"/>
    <property type="project" value="InterPro"/>
</dbReference>
<feature type="domain" description="FAD-binding FR-type" evidence="21">
    <location>
        <begin position="152"/>
        <end position="256"/>
    </location>
</feature>
<dbReference type="Proteomes" id="UP000055702">
    <property type="component" value="Unassembled WGS sequence"/>
</dbReference>
<keyword evidence="8" id="KW-0285">Flavoprotein</keyword>
<evidence type="ECO:0000256" key="19">
    <source>
        <dbReference type="RuleBase" id="RU000356"/>
    </source>
</evidence>
<evidence type="ECO:0000313" key="23">
    <source>
        <dbReference type="Proteomes" id="UP000055702"/>
    </source>
</evidence>
<dbReference type="SUPFAM" id="SSF52343">
    <property type="entry name" value="Ferredoxin reductase-like, C-terminal NADP-linked domain"/>
    <property type="match status" value="1"/>
</dbReference>
<dbReference type="Gene3D" id="1.10.490.10">
    <property type="entry name" value="Globins"/>
    <property type="match status" value="1"/>
</dbReference>
<dbReference type="PROSITE" id="PS51384">
    <property type="entry name" value="FAD_FR"/>
    <property type="match status" value="1"/>
</dbReference>
<dbReference type="PRINTS" id="PR00409">
    <property type="entry name" value="PHDIOXRDTASE"/>
</dbReference>
<keyword evidence="19" id="KW-0813">Transport</keyword>
<evidence type="ECO:0000256" key="7">
    <source>
        <dbReference type="ARBA" id="ARBA00022621"/>
    </source>
</evidence>
<dbReference type="PANTHER" id="PTHR43396:SF3">
    <property type="entry name" value="FLAVOHEMOPROTEIN"/>
    <property type="match status" value="1"/>
</dbReference>
<evidence type="ECO:0000313" key="22">
    <source>
        <dbReference type="EMBL" id="KVX00084.1"/>
    </source>
</evidence>
<dbReference type="InterPro" id="IPR001433">
    <property type="entry name" value="OxRdtase_FAD/NAD-bd"/>
</dbReference>
<keyword evidence="10" id="KW-0274">FAD</keyword>
<dbReference type="GO" id="GO:0020037">
    <property type="term" value="F:heme binding"/>
    <property type="evidence" value="ECO:0007669"/>
    <property type="project" value="InterPro"/>
</dbReference>
<evidence type="ECO:0000256" key="11">
    <source>
        <dbReference type="ARBA" id="ARBA00022857"/>
    </source>
</evidence>
<comment type="similarity">
    <text evidence="3">In the C-terminal section; belongs to the flavoprotein pyridine nucleotide cytochrome reductase family.</text>
</comment>
<dbReference type="EC" id="1.14.12.17" evidence="4"/>
<dbReference type="Pfam" id="PF00042">
    <property type="entry name" value="Globin"/>
    <property type="match status" value="1"/>
</dbReference>
<dbReference type="GO" id="GO:0071949">
    <property type="term" value="F:FAD binding"/>
    <property type="evidence" value="ECO:0007669"/>
    <property type="project" value="TreeGrafter"/>
</dbReference>
<organism evidence="22">
    <name type="scientific">Shewanella frigidimarina</name>
    <dbReference type="NCBI Taxonomy" id="56812"/>
    <lineage>
        <taxon>Bacteria</taxon>
        <taxon>Pseudomonadati</taxon>
        <taxon>Pseudomonadota</taxon>
        <taxon>Gammaproteobacteria</taxon>
        <taxon>Alteromonadales</taxon>
        <taxon>Shewanellaceae</taxon>
        <taxon>Shewanella</taxon>
    </lineage>
</organism>
<comment type="catalytic activity">
    <reaction evidence="18">
        <text>2 nitric oxide + NADPH + 2 O2 = 2 nitrate + NADP(+) + H(+)</text>
        <dbReference type="Rhea" id="RHEA:19465"/>
        <dbReference type="ChEBI" id="CHEBI:15378"/>
        <dbReference type="ChEBI" id="CHEBI:15379"/>
        <dbReference type="ChEBI" id="CHEBI:16480"/>
        <dbReference type="ChEBI" id="CHEBI:17632"/>
        <dbReference type="ChEBI" id="CHEBI:57783"/>
        <dbReference type="ChEBI" id="CHEBI:58349"/>
        <dbReference type="EC" id="1.14.12.17"/>
    </reaction>
</comment>
<dbReference type="InterPro" id="IPR008333">
    <property type="entry name" value="Cbr1-like_FAD-bd_dom"/>
</dbReference>
<evidence type="ECO:0000256" key="6">
    <source>
        <dbReference type="ARBA" id="ARBA00022617"/>
    </source>
</evidence>
<keyword evidence="14" id="KW-0520">NAD</keyword>